<organism evidence="2 3">
    <name type="scientific">Desulfosporosinus fructosivorans</name>
    <dbReference type="NCBI Taxonomy" id="2018669"/>
    <lineage>
        <taxon>Bacteria</taxon>
        <taxon>Bacillati</taxon>
        <taxon>Bacillota</taxon>
        <taxon>Clostridia</taxon>
        <taxon>Eubacteriales</taxon>
        <taxon>Desulfitobacteriaceae</taxon>
        <taxon>Desulfosporosinus</taxon>
    </lineage>
</organism>
<dbReference type="OrthoDB" id="1799076at2"/>
<dbReference type="InterPro" id="IPR017524">
    <property type="entry name" value="SASP_thioredoxin-like"/>
</dbReference>
<evidence type="ECO:0000256" key="1">
    <source>
        <dbReference type="SAM" id="MobiDB-lite"/>
    </source>
</evidence>
<dbReference type="AlphaFoldDB" id="A0A4Z0R6K4"/>
<name>A0A4Z0R6K4_9FIRM</name>
<sequence length="71" mass="8242">MSKPDNRADNVAHLQKHIDNTVANLHEAENYLDVHTDEITDGKKRQIESQNERREESIKGFSAKMNHETQQ</sequence>
<accession>A0A4Z0R6K4</accession>
<dbReference type="Pfam" id="PF19824">
    <property type="entry name" value="Tlp"/>
    <property type="match status" value="1"/>
</dbReference>
<evidence type="ECO:0000313" key="2">
    <source>
        <dbReference type="EMBL" id="TGE38184.1"/>
    </source>
</evidence>
<proteinExistence type="predicted"/>
<gene>
    <name evidence="2" type="ORF">E4K67_09435</name>
</gene>
<keyword evidence="3" id="KW-1185">Reference proteome</keyword>
<dbReference type="RefSeq" id="WP_135546163.1">
    <property type="nucleotide sequence ID" value="NZ_SPQQ01000003.1"/>
</dbReference>
<protein>
    <submittedName>
        <fullName evidence="2">Small acid-soluble spore protein Tlp</fullName>
    </submittedName>
</protein>
<feature type="compositionally biased region" description="Basic and acidic residues" evidence="1">
    <location>
        <begin position="36"/>
        <end position="58"/>
    </location>
</feature>
<feature type="region of interest" description="Disordered" evidence="1">
    <location>
        <begin position="36"/>
        <end position="71"/>
    </location>
</feature>
<reference evidence="2 3" key="1">
    <citation type="submission" date="2019-03" db="EMBL/GenBank/DDBJ databases">
        <title>Draft Genome Sequence of Desulfosporosinus fructosivorans Strain 63.6F, Isolated from Marine Sediment in the Baltic Sea.</title>
        <authorList>
            <person name="Hausmann B."/>
            <person name="Vandieken V."/>
            <person name="Pjevac P."/>
            <person name="Schreck K."/>
            <person name="Herbold C.W."/>
            <person name="Loy A."/>
        </authorList>
    </citation>
    <scope>NUCLEOTIDE SEQUENCE [LARGE SCALE GENOMIC DNA]</scope>
    <source>
        <strain evidence="2 3">63.6F</strain>
    </source>
</reference>
<evidence type="ECO:0000313" key="3">
    <source>
        <dbReference type="Proteomes" id="UP000298460"/>
    </source>
</evidence>
<comment type="caution">
    <text evidence="2">The sequence shown here is derived from an EMBL/GenBank/DDBJ whole genome shotgun (WGS) entry which is preliminary data.</text>
</comment>
<dbReference type="Proteomes" id="UP000298460">
    <property type="component" value="Unassembled WGS sequence"/>
</dbReference>
<dbReference type="EMBL" id="SPQQ01000003">
    <property type="protein sequence ID" value="TGE38184.1"/>
    <property type="molecule type" value="Genomic_DNA"/>
</dbReference>